<feature type="transmembrane region" description="Helical" evidence="11">
    <location>
        <begin position="215"/>
        <end position="240"/>
    </location>
</feature>
<dbReference type="InterPro" id="IPR014743">
    <property type="entry name" value="Cl-channel_core"/>
</dbReference>
<evidence type="ECO:0000256" key="10">
    <source>
        <dbReference type="SAM" id="MobiDB-lite"/>
    </source>
</evidence>
<keyword evidence="6 11" id="KW-0472">Membrane</keyword>
<feature type="transmembrane region" description="Helical" evidence="11">
    <location>
        <begin position="70"/>
        <end position="93"/>
    </location>
</feature>
<dbReference type="EMBL" id="CP038635">
    <property type="protein sequence ID" value="QBY54421.1"/>
    <property type="molecule type" value="Genomic_DNA"/>
</dbReference>
<dbReference type="KEGG" id="cox:E0W60_25810"/>
<evidence type="ECO:0000256" key="7">
    <source>
        <dbReference type="ARBA" id="ARBA00023173"/>
    </source>
</evidence>
<evidence type="ECO:0000256" key="2">
    <source>
        <dbReference type="ARBA" id="ARBA00022448"/>
    </source>
</evidence>
<evidence type="ECO:0000256" key="5">
    <source>
        <dbReference type="ARBA" id="ARBA00023065"/>
    </source>
</evidence>
<keyword evidence="7" id="KW-0869">Chloride channel</keyword>
<protein>
    <submittedName>
        <fullName evidence="12">Chloride channel protein</fullName>
    </submittedName>
</protein>
<feature type="transmembrane region" description="Helical" evidence="11">
    <location>
        <begin position="451"/>
        <end position="469"/>
    </location>
</feature>
<dbReference type="RefSeq" id="WP_135706011.1">
    <property type="nucleotide sequence ID" value="NZ_CP038635.1"/>
</dbReference>
<dbReference type="GO" id="GO:0005254">
    <property type="term" value="F:chloride channel activity"/>
    <property type="evidence" value="ECO:0007669"/>
    <property type="project" value="UniProtKB-KW"/>
</dbReference>
<evidence type="ECO:0000256" key="11">
    <source>
        <dbReference type="SAM" id="Phobius"/>
    </source>
</evidence>
<name>A0A4P7LPW6_9BURK</name>
<feature type="transmembrane region" description="Helical" evidence="11">
    <location>
        <begin position="255"/>
        <end position="276"/>
    </location>
</feature>
<feature type="transmembrane region" description="Helical" evidence="11">
    <location>
        <begin position="331"/>
        <end position="357"/>
    </location>
</feature>
<gene>
    <name evidence="12" type="ORF">E0W60_25810</name>
</gene>
<dbReference type="AlphaFoldDB" id="A0A4P7LPW6"/>
<dbReference type="PANTHER" id="PTHR43427">
    <property type="entry name" value="CHLORIDE CHANNEL PROTEIN CLC-E"/>
    <property type="match status" value="1"/>
</dbReference>
<dbReference type="PANTHER" id="PTHR43427:SF6">
    <property type="entry name" value="CHLORIDE CHANNEL PROTEIN CLC-E"/>
    <property type="match status" value="1"/>
</dbReference>
<dbReference type="Pfam" id="PF00654">
    <property type="entry name" value="Voltage_CLC"/>
    <property type="match status" value="1"/>
</dbReference>
<keyword evidence="4 11" id="KW-1133">Transmembrane helix</keyword>
<evidence type="ECO:0000256" key="9">
    <source>
        <dbReference type="ARBA" id="ARBA00023303"/>
    </source>
</evidence>
<dbReference type="STRING" id="1349762.GCA_001592245_05411"/>
<dbReference type="Gene3D" id="1.10.3080.10">
    <property type="entry name" value="Clc chloride channel"/>
    <property type="match status" value="1"/>
</dbReference>
<dbReference type="Proteomes" id="UP000295294">
    <property type="component" value="Chromosome 2"/>
</dbReference>
<dbReference type="SUPFAM" id="SSF81340">
    <property type="entry name" value="Clc chloride channel"/>
    <property type="match status" value="1"/>
</dbReference>
<feature type="transmembrane region" description="Helical" evidence="11">
    <location>
        <begin position="288"/>
        <end position="311"/>
    </location>
</feature>
<keyword evidence="8" id="KW-0868">Chloride</keyword>
<evidence type="ECO:0000256" key="6">
    <source>
        <dbReference type="ARBA" id="ARBA00023136"/>
    </source>
</evidence>
<dbReference type="CDD" id="cd01034">
    <property type="entry name" value="EriC_like"/>
    <property type="match status" value="1"/>
</dbReference>
<evidence type="ECO:0000256" key="1">
    <source>
        <dbReference type="ARBA" id="ARBA00004141"/>
    </source>
</evidence>
<evidence type="ECO:0000256" key="3">
    <source>
        <dbReference type="ARBA" id="ARBA00022692"/>
    </source>
</evidence>
<dbReference type="GO" id="GO:0034707">
    <property type="term" value="C:chloride channel complex"/>
    <property type="evidence" value="ECO:0007669"/>
    <property type="project" value="UniProtKB-KW"/>
</dbReference>
<reference evidence="12 13" key="1">
    <citation type="submission" date="2019-03" db="EMBL/GenBank/DDBJ databases">
        <title>Efficiently degradation of phenoxyalkanoic acid herbicides by Cupriavidus oxalaticus strain X32.</title>
        <authorList>
            <person name="Sheng X."/>
        </authorList>
    </citation>
    <scope>NUCLEOTIDE SEQUENCE [LARGE SCALE GENOMIC DNA]</scope>
    <source>
        <strain evidence="12 13">X32</strain>
    </source>
</reference>
<evidence type="ECO:0000256" key="8">
    <source>
        <dbReference type="ARBA" id="ARBA00023214"/>
    </source>
</evidence>
<feature type="transmembrane region" description="Helical" evidence="11">
    <location>
        <begin position="105"/>
        <end position="125"/>
    </location>
</feature>
<feature type="transmembrane region" description="Helical" evidence="11">
    <location>
        <begin position="394"/>
        <end position="414"/>
    </location>
</feature>
<keyword evidence="3 11" id="KW-0812">Transmembrane</keyword>
<keyword evidence="9" id="KW-0407">Ion channel</keyword>
<dbReference type="PRINTS" id="PR00762">
    <property type="entry name" value="CLCHANNEL"/>
</dbReference>
<dbReference type="InterPro" id="IPR050368">
    <property type="entry name" value="ClC-type_chloride_channel"/>
</dbReference>
<proteinExistence type="predicted"/>
<sequence>MTEREPTDPKDPDSANPSSAEPGQRPDAEAQPDPTAPHPDPRLLNKLTRRARVAASRKSRQASRISRTTLRYTVFMFGAGCVGLFSLVFAWIAEVALRWNHHLTQATPWLAFVMLPFGLAALRWLTIRFAPQARGSGIPQVIAAFTLPPNGPAQTALVSLRQSMWKVLLTTLALLAGASVGREGPSVQVGAAGMLAWGHWCQEKLRFRIGFHPNALIAAGAAGGLAAAFNTPLAGVVFAIEELGRGTAVRWDRLVLSGVLTAGFLSLAVLGNNPYFVVKVPMLVLSNAWGPVLVCALLNGVLGGFFAKALAGGVSGLLPARWGGLATQHPVWVAFGCGLVVAVLGVATSGATFGTGYEQAAALINGESHATLWFGIAKLVATVVSYFAGTPGGIFTPALAIGAGIGQNAAQFVTGMAEPRVLALVSMAAFLAAATQAPITASVIVMEMTRTQDLTVFLLAASLLSSFIARQFSPRPFYHQVSHGFRREAQALASKAPA</sequence>
<feature type="transmembrane region" description="Helical" evidence="11">
    <location>
        <begin position="421"/>
        <end position="445"/>
    </location>
</feature>
<keyword evidence="2" id="KW-0813">Transport</keyword>
<keyword evidence="5" id="KW-0406">Ion transport</keyword>
<organism evidence="12 13">
    <name type="scientific">Cupriavidus oxalaticus</name>
    <dbReference type="NCBI Taxonomy" id="96344"/>
    <lineage>
        <taxon>Bacteria</taxon>
        <taxon>Pseudomonadati</taxon>
        <taxon>Pseudomonadota</taxon>
        <taxon>Betaproteobacteria</taxon>
        <taxon>Burkholderiales</taxon>
        <taxon>Burkholderiaceae</taxon>
        <taxon>Cupriavidus</taxon>
    </lineage>
</organism>
<feature type="region of interest" description="Disordered" evidence="10">
    <location>
        <begin position="1"/>
        <end position="44"/>
    </location>
</feature>
<dbReference type="OrthoDB" id="9767361at2"/>
<evidence type="ECO:0000313" key="13">
    <source>
        <dbReference type="Proteomes" id="UP000295294"/>
    </source>
</evidence>
<accession>A0A4P7LPW6</accession>
<comment type="subcellular location">
    <subcellularLocation>
        <location evidence="1">Membrane</location>
        <topology evidence="1">Multi-pass membrane protein</topology>
    </subcellularLocation>
</comment>
<dbReference type="InterPro" id="IPR001807">
    <property type="entry name" value="ClC"/>
</dbReference>
<evidence type="ECO:0000256" key="4">
    <source>
        <dbReference type="ARBA" id="ARBA00022989"/>
    </source>
</evidence>
<feature type="compositionally biased region" description="Basic and acidic residues" evidence="10">
    <location>
        <begin position="1"/>
        <end position="13"/>
    </location>
</feature>
<evidence type="ECO:0000313" key="12">
    <source>
        <dbReference type="EMBL" id="QBY54421.1"/>
    </source>
</evidence>